<dbReference type="InterPro" id="IPR043138">
    <property type="entry name" value="GGT_lsub"/>
</dbReference>
<comment type="subunit">
    <text evidence="11">This enzyme consists of two polypeptide chains, which are synthesized in precursor form from a single polypeptide.</text>
</comment>
<dbReference type="EC" id="3.4.19.13" evidence="11"/>
<evidence type="ECO:0000313" key="12">
    <source>
        <dbReference type="EMBL" id="EPG75653.1"/>
    </source>
</evidence>
<evidence type="ECO:0000256" key="10">
    <source>
        <dbReference type="PIRSR" id="PIRSR600101-2"/>
    </source>
</evidence>
<gene>
    <name evidence="12" type="primary">ggt</name>
    <name evidence="12" type="ORF">LEP1GSC058_2223</name>
</gene>
<dbReference type="EMBL" id="AKWZ02000003">
    <property type="protein sequence ID" value="EPG75653.1"/>
    <property type="molecule type" value="Genomic_DNA"/>
</dbReference>
<evidence type="ECO:0000256" key="9">
    <source>
        <dbReference type="PIRSR" id="PIRSR600101-1"/>
    </source>
</evidence>
<evidence type="ECO:0000256" key="11">
    <source>
        <dbReference type="RuleBase" id="RU368036"/>
    </source>
</evidence>
<dbReference type="GO" id="GO:0006750">
    <property type="term" value="P:glutathione biosynthetic process"/>
    <property type="evidence" value="ECO:0007669"/>
    <property type="project" value="UniProtKB-KW"/>
</dbReference>
<keyword evidence="7 11" id="KW-0012">Acyltransferase</keyword>
<comment type="pathway">
    <text evidence="11">Sulfur metabolism; glutathione metabolism.</text>
</comment>
<sequence length="589" mass="64362">MIMIQSKGDLLSKKSVLLVFVLLSVFSSCKDNYLTIEGRKVSTEGLVAPKSGVSAKRLFAESKNVMISTDSTEASRAGLDIYKKGGNAVDVAIAASFAVSVTRPQSTGIGGGGFLLLHDSRSKKTYAFDFRERAPHAASRDMYKEKPKEDSLLGYRSVGVPGTVAGLVKVHRRFGKLSLQEVIAPAIRLAEEGFPIYPNLREAIQESSDDMSPGMKEIFIPKGQIPNIGEIFVQKDLAKTLRIISETGDRDFYNGGIAQSLGKLMREQGGTIFENDLASYQVRESAPLEIEYRGYRIRTMFPPSSGVHMLTMLRMLETKKLKELYKASKADYYHFLAEVMRRGYSDRAVVGGDPNYTKVPVALLLSPEYALAKISDFKPGLSTPSADYLDRLNLRAESPQTTHVSVVDSEGNAVSTTQSVNYRFGAAVILDGYGFVLNDTMDDFSRSPGEPNVYGLIGAEANSIRPGKTPLSSMSPTIVMKEGETFLVTGAPGGSYIVNAVLQSLLFNLDFQLTLYESVAKARIHHQFFPDALYIEGAAMDTAVSNQLKSKKHEIRVGPNFAKLFSVKREKGVLYGAADPRGDGVPMGE</sequence>
<evidence type="ECO:0000313" key="13">
    <source>
        <dbReference type="Proteomes" id="UP000014540"/>
    </source>
</evidence>
<keyword evidence="5 11" id="KW-0378">Hydrolase</keyword>
<dbReference type="Pfam" id="PF01019">
    <property type="entry name" value="G_glu_transpept"/>
    <property type="match status" value="1"/>
</dbReference>
<keyword evidence="11" id="KW-0317">Glutathione biosynthesis</keyword>
<dbReference type="GO" id="GO:0103068">
    <property type="term" value="F:leukotriene C4 gamma-glutamyl transferase activity"/>
    <property type="evidence" value="ECO:0007669"/>
    <property type="project" value="UniProtKB-EC"/>
</dbReference>
<dbReference type="Proteomes" id="UP000014540">
    <property type="component" value="Unassembled WGS sequence"/>
</dbReference>
<dbReference type="Gene3D" id="1.10.246.130">
    <property type="match status" value="1"/>
</dbReference>
<organism evidence="12 13">
    <name type="scientific">Leptospira fainei serovar Hurstbridge str. BUT 6</name>
    <dbReference type="NCBI Taxonomy" id="1193011"/>
    <lineage>
        <taxon>Bacteria</taxon>
        <taxon>Pseudomonadati</taxon>
        <taxon>Spirochaetota</taxon>
        <taxon>Spirochaetia</taxon>
        <taxon>Leptospirales</taxon>
        <taxon>Leptospiraceae</taxon>
        <taxon>Leptospira</taxon>
    </lineage>
</organism>
<dbReference type="PANTHER" id="PTHR43199:SF1">
    <property type="entry name" value="GLUTATHIONE HYDROLASE PROENZYME"/>
    <property type="match status" value="1"/>
</dbReference>
<evidence type="ECO:0000256" key="8">
    <source>
        <dbReference type="ARBA" id="ARBA00047417"/>
    </source>
</evidence>
<accession>S3V2K8</accession>
<dbReference type="AlphaFoldDB" id="S3V2K8"/>
<feature type="binding site" evidence="10">
    <location>
        <position position="131"/>
    </location>
    <ligand>
        <name>L-glutamate</name>
        <dbReference type="ChEBI" id="CHEBI:29985"/>
    </ligand>
</feature>
<dbReference type="UniPathway" id="UPA00204"/>
<keyword evidence="6 11" id="KW-0865">Zymogen</keyword>
<evidence type="ECO:0000256" key="3">
    <source>
        <dbReference type="ARBA" id="ARBA00009381"/>
    </source>
</evidence>
<dbReference type="InterPro" id="IPR029055">
    <property type="entry name" value="Ntn_hydrolases_N"/>
</dbReference>
<comment type="PTM">
    <text evidence="11">Cleaved by autocatalysis into a large and a small subunit.</text>
</comment>
<keyword evidence="13" id="KW-1185">Reference proteome</keyword>
<keyword evidence="4 11" id="KW-0808">Transferase</keyword>
<dbReference type="NCBIfam" id="TIGR00066">
    <property type="entry name" value="g_glut_trans"/>
    <property type="match status" value="1"/>
</dbReference>
<feature type="binding site" evidence="10">
    <location>
        <position position="443"/>
    </location>
    <ligand>
        <name>L-glutamate</name>
        <dbReference type="ChEBI" id="CHEBI:29985"/>
    </ligand>
</feature>
<evidence type="ECO:0000256" key="7">
    <source>
        <dbReference type="ARBA" id="ARBA00023315"/>
    </source>
</evidence>
<dbReference type="STRING" id="1193011.LEP1GSC058_2223"/>
<dbReference type="SUPFAM" id="SSF56235">
    <property type="entry name" value="N-terminal nucleophile aminohydrolases (Ntn hydrolases)"/>
    <property type="match status" value="1"/>
</dbReference>
<dbReference type="InterPro" id="IPR000101">
    <property type="entry name" value="GGT_peptidase"/>
</dbReference>
<reference evidence="12" key="1">
    <citation type="submission" date="2013-04" db="EMBL/GenBank/DDBJ databases">
        <authorList>
            <person name="Harkins D.M."/>
            <person name="Durkin A.S."/>
            <person name="Selengut J.D."/>
            <person name="Sanka R."/>
            <person name="DePew J."/>
            <person name="Purushe J."/>
            <person name="Ahmed A."/>
            <person name="van der Linden H."/>
            <person name="Goris M.G.A."/>
            <person name="Hartskeerl R.A."/>
            <person name="Vinetz J.M."/>
            <person name="Sutton G.G."/>
            <person name="Nelson W.C."/>
            <person name="Fouts D.E."/>
        </authorList>
    </citation>
    <scope>NUCLEOTIDE SEQUENCE [LARGE SCALE GENOMIC DNA]</scope>
    <source>
        <strain evidence="12">BUT 6</strain>
    </source>
</reference>
<evidence type="ECO:0000256" key="2">
    <source>
        <dbReference type="ARBA" id="ARBA00001089"/>
    </source>
</evidence>
<feature type="binding site" evidence="10">
    <location>
        <position position="494"/>
    </location>
    <ligand>
        <name>L-glutamate</name>
        <dbReference type="ChEBI" id="CHEBI:29985"/>
    </ligand>
</feature>
<comment type="similarity">
    <text evidence="3 11">Belongs to the gamma-glutamyltransferase family.</text>
</comment>
<dbReference type="GO" id="GO:0006751">
    <property type="term" value="P:glutathione catabolic process"/>
    <property type="evidence" value="ECO:0007669"/>
    <property type="project" value="UniProtKB-UniRule"/>
</dbReference>
<evidence type="ECO:0000256" key="4">
    <source>
        <dbReference type="ARBA" id="ARBA00022679"/>
    </source>
</evidence>
<name>S3V2K8_9LEPT</name>
<dbReference type="PANTHER" id="PTHR43199">
    <property type="entry name" value="GLUTATHIONE HYDROLASE"/>
    <property type="match status" value="1"/>
</dbReference>
<dbReference type="Gene3D" id="3.60.20.40">
    <property type="match status" value="1"/>
</dbReference>
<proteinExistence type="inferred from homology"/>
<comment type="catalytic activity">
    <reaction evidence="8 11">
        <text>an N-terminal (5-L-glutamyl)-[peptide] + an alpha-amino acid = 5-L-glutamyl amino acid + an N-terminal L-alpha-aminoacyl-[peptide]</text>
        <dbReference type="Rhea" id="RHEA:23904"/>
        <dbReference type="Rhea" id="RHEA-COMP:9780"/>
        <dbReference type="Rhea" id="RHEA-COMP:9795"/>
        <dbReference type="ChEBI" id="CHEBI:77644"/>
        <dbReference type="ChEBI" id="CHEBI:78597"/>
        <dbReference type="ChEBI" id="CHEBI:78599"/>
        <dbReference type="ChEBI" id="CHEBI:78608"/>
        <dbReference type="EC" id="2.3.2.2"/>
    </reaction>
</comment>
<evidence type="ECO:0000256" key="6">
    <source>
        <dbReference type="ARBA" id="ARBA00023145"/>
    </source>
</evidence>
<dbReference type="PRINTS" id="PR01210">
    <property type="entry name" value="GGTRANSPTASE"/>
</dbReference>
<dbReference type="GO" id="GO:0036374">
    <property type="term" value="F:glutathione hydrolase activity"/>
    <property type="evidence" value="ECO:0007669"/>
    <property type="project" value="UniProtKB-UniRule"/>
</dbReference>
<dbReference type="EC" id="2.3.2.2" evidence="11"/>
<evidence type="ECO:0000256" key="5">
    <source>
        <dbReference type="ARBA" id="ARBA00022801"/>
    </source>
</evidence>
<dbReference type="InterPro" id="IPR051792">
    <property type="entry name" value="GGT_bact"/>
</dbReference>
<feature type="binding site" evidence="10">
    <location>
        <begin position="419"/>
        <end position="421"/>
    </location>
    <ligand>
        <name>L-glutamate</name>
        <dbReference type="ChEBI" id="CHEBI:29985"/>
    </ligand>
</feature>
<protein>
    <recommendedName>
        <fullName evidence="11">Glutathione hydrolase proenzyme</fullName>
        <ecNumber evidence="11">2.3.2.2</ecNumber>
        <ecNumber evidence="11">3.4.19.13</ecNumber>
    </recommendedName>
    <component>
        <recommendedName>
            <fullName evidence="11">Glutathione hydrolase large chain</fullName>
        </recommendedName>
    </component>
    <component>
        <recommendedName>
            <fullName evidence="11">Glutathione hydrolase small chain</fullName>
        </recommendedName>
    </component>
</protein>
<comment type="catalytic activity">
    <reaction evidence="1 11">
        <text>an S-substituted glutathione + H2O = an S-substituted L-cysteinylglycine + L-glutamate</text>
        <dbReference type="Rhea" id="RHEA:59468"/>
        <dbReference type="ChEBI" id="CHEBI:15377"/>
        <dbReference type="ChEBI" id="CHEBI:29985"/>
        <dbReference type="ChEBI" id="CHEBI:90779"/>
        <dbReference type="ChEBI" id="CHEBI:143103"/>
        <dbReference type="EC" id="3.4.19.13"/>
    </reaction>
</comment>
<evidence type="ECO:0000256" key="1">
    <source>
        <dbReference type="ARBA" id="ARBA00001049"/>
    </source>
</evidence>
<dbReference type="PROSITE" id="PS51257">
    <property type="entry name" value="PROKAR_LIPOPROTEIN"/>
    <property type="match status" value="1"/>
</dbReference>
<dbReference type="InterPro" id="IPR043137">
    <property type="entry name" value="GGT_ssub_C"/>
</dbReference>
<feature type="binding site" evidence="10">
    <location>
        <begin position="472"/>
        <end position="473"/>
    </location>
    <ligand>
        <name>L-glutamate</name>
        <dbReference type="ChEBI" id="CHEBI:29985"/>
    </ligand>
</feature>
<comment type="catalytic activity">
    <reaction evidence="2 11">
        <text>glutathione + H2O = L-cysteinylglycine + L-glutamate</text>
        <dbReference type="Rhea" id="RHEA:28807"/>
        <dbReference type="ChEBI" id="CHEBI:15377"/>
        <dbReference type="ChEBI" id="CHEBI:29985"/>
        <dbReference type="ChEBI" id="CHEBI:57925"/>
        <dbReference type="ChEBI" id="CHEBI:61694"/>
        <dbReference type="EC" id="3.4.19.13"/>
    </reaction>
</comment>
<comment type="caution">
    <text evidence="12">The sequence shown here is derived from an EMBL/GenBank/DDBJ whole genome shotgun (WGS) entry which is preliminary data.</text>
</comment>
<feature type="active site" description="Nucleophile" evidence="9">
    <location>
        <position position="401"/>
    </location>
</feature>